<reference evidence="2 3" key="1">
    <citation type="submission" date="2019-07" db="EMBL/GenBank/DDBJ databases">
        <title>Genomics analysis of Aphanomyces spp. identifies a new class of oomycete effector associated with host adaptation.</title>
        <authorList>
            <person name="Gaulin E."/>
        </authorList>
    </citation>
    <scope>NUCLEOTIDE SEQUENCE [LARGE SCALE GENOMIC DNA]</scope>
    <source>
        <strain evidence="2 3">ATCC 201684</strain>
    </source>
</reference>
<dbReference type="AlphaFoldDB" id="A0A6G0XAE8"/>
<evidence type="ECO:0008006" key="4">
    <source>
        <dbReference type="Google" id="ProtNLM"/>
    </source>
</evidence>
<dbReference type="Proteomes" id="UP000481153">
    <property type="component" value="Unassembled WGS sequence"/>
</dbReference>
<dbReference type="EMBL" id="VJMJ01000085">
    <property type="protein sequence ID" value="KAF0737095.1"/>
    <property type="molecule type" value="Genomic_DNA"/>
</dbReference>
<gene>
    <name evidence="2" type="ORF">Ae201684_006899</name>
</gene>
<dbReference type="SUPFAM" id="SSF53335">
    <property type="entry name" value="S-adenosyl-L-methionine-dependent methyltransferases"/>
    <property type="match status" value="1"/>
</dbReference>
<dbReference type="VEuPathDB" id="FungiDB:AeMF1_021125"/>
<evidence type="ECO:0000313" key="2">
    <source>
        <dbReference type="EMBL" id="KAF0737095.1"/>
    </source>
</evidence>
<dbReference type="InterPro" id="IPR010342">
    <property type="entry name" value="DUF938"/>
</dbReference>
<evidence type="ECO:0000313" key="3">
    <source>
        <dbReference type="Proteomes" id="UP000481153"/>
    </source>
</evidence>
<dbReference type="InterPro" id="IPR029063">
    <property type="entry name" value="SAM-dependent_MTases_sf"/>
</dbReference>
<dbReference type="Pfam" id="PF06080">
    <property type="entry name" value="DUF938"/>
    <property type="match status" value="1"/>
</dbReference>
<accession>A0A6G0XAE8</accession>
<comment type="similarity">
    <text evidence="1">Belongs to the UPF0585 family.</text>
</comment>
<name>A0A6G0XAE8_9STRA</name>
<dbReference type="PANTHER" id="PTHR20974:SF0">
    <property type="entry name" value="UPF0585 PROTEIN CG18661"/>
    <property type="match status" value="1"/>
</dbReference>
<proteinExistence type="inferred from homology"/>
<evidence type="ECO:0000256" key="1">
    <source>
        <dbReference type="ARBA" id="ARBA00008308"/>
    </source>
</evidence>
<keyword evidence="3" id="KW-1185">Reference proteome</keyword>
<dbReference type="PANTHER" id="PTHR20974">
    <property type="entry name" value="UPF0585 PROTEIN CG18661"/>
    <property type="match status" value="1"/>
</dbReference>
<protein>
    <recommendedName>
        <fullName evidence="4">Methyltransferase type 12 domain-containing protein</fullName>
    </recommendedName>
</protein>
<dbReference type="Gene3D" id="3.40.50.150">
    <property type="entry name" value="Vaccinia Virus protein VP39"/>
    <property type="match status" value="1"/>
</dbReference>
<organism evidence="2 3">
    <name type="scientific">Aphanomyces euteiches</name>
    <dbReference type="NCBI Taxonomy" id="100861"/>
    <lineage>
        <taxon>Eukaryota</taxon>
        <taxon>Sar</taxon>
        <taxon>Stramenopiles</taxon>
        <taxon>Oomycota</taxon>
        <taxon>Saprolegniomycetes</taxon>
        <taxon>Saprolegniales</taxon>
        <taxon>Verrucalvaceae</taxon>
        <taxon>Aphanomyces</taxon>
    </lineage>
</organism>
<comment type="caution">
    <text evidence="2">The sequence shown here is derived from an EMBL/GenBank/DDBJ whole genome shotgun (WGS) entry which is preliminary data.</text>
</comment>
<sequence>MLHCQAAACNQDVILDTLLRLLANRPTPCRCLEIASGTGQHVVHFAKALPYVHFQPSECDERCLMSIQAYIAATGVDNVDPPLYIDVTMPFEKWGLLPGTFDVCINVNMVHITPWECSEAMFEKVAKCLVYQGILIMYGPFAINGEIFPDSNVRFDAYLRRSNPSWGYRDIRDLEAFALRYGMRLEETLPVASNNYILVWHKICTSE</sequence>